<sequence>MDGHLGYLSILVPYRPGIFKMLLRISFYLAAFIYLAAAIVLPSVDQWTQNQLEGLLKTVGQDDKQFSSAFDGFISTNATDFTWNGAHISRDEYKQKFQSQAIFVQSVDVNFTNVVAEADDGGPLFPGGVGDVGLFYTVTFTESDSLRVPATEAKFQSSINVVVVNDIPPPPPSPIRGYFDGRRVIQVNQIVAKVN</sequence>
<evidence type="ECO:0000313" key="2">
    <source>
        <dbReference type="EMBL" id="KAK7039175.1"/>
    </source>
</evidence>
<feature type="transmembrane region" description="Helical" evidence="1">
    <location>
        <begin position="21"/>
        <end position="41"/>
    </location>
</feature>
<keyword evidence="1" id="KW-0472">Membrane</keyword>
<protein>
    <submittedName>
        <fullName evidence="2">Uncharacterized protein</fullName>
    </submittedName>
</protein>
<keyword evidence="1" id="KW-0812">Transmembrane</keyword>
<dbReference type="Proteomes" id="UP001383192">
    <property type="component" value="Unassembled WGS sequence"/>
</dbReference>
<evidence type="ECO:0000313" key="3">
    <source>
        <dbReference type="Proteomes" id="UP001383192"/>
    </source>
</evidence>
<keyword evidence="3" id="KW-1185">Reference proteome</keyword>
<organism evidence="2 3">
    <name type="scientific">Paramarasmius palmivorus</name>
    <dbReference type="NCBI Taxonomy" id="297713"/>
    <lineage>
        <taxon>Eukaryota</taxon>
        <taxon>Fungi</taxon>
        <taxon>Dikarya</taxon>
        <taxon>Basidiomycota</taxon>
        <taxon>Agaricomycotina</taxon>
        <taxon>Agaricomycetes</taxon>
        <taxon>Agaricomycetidae</taxon>
        <taxon>Agaricales</taxon>
        <taxon>Marasmiineae</taxon>
        <taxon>Marasmiaceae</taxon>
        <taxon>Paramarasmius</taxon>
    </lineage>
</organism>
<proteinExistence type="predicted"/>
<evidence type="ECO:0000256" key="1">
    <source>
        <dbReference type="SAM" id="Phobius"/>
    </source>
</evidence>
<accession>A0AAW0CIY6</accession>
<comment type="caution">
    <text evidence="2">The sequence shown here is derived from an EMBL/GenBank/DDBJ whole genome shotgun (WGS) entry which is preliminary data.</text>
</comment>
<keyword evidence="1" id="KW-1133">Transmembrane helix</keyword>
<reference evidence="2 3" key="1">
    <citation type="submission" date="2024-01" db="EMBL/GenBank/DDBJ databases">
        <title>A draft genome for a cacao thread blight-causing isolate of Paramarasmius palmivorus.</title>
        <authorList>
            <person name="Baruah I.K."/>
            <person name="Bukari Y."/>
            <person name="Amoako-Attah I."/>
            <person name="Meinhardt L.W."/>
            <person name="Bailey B.A."/>
            <person name="Cohen S.P."/>
        </authorList>
    </citation>
    <scope>NUCLEOTIDE SEQUENCE [LARGE SCALE GENOMIC DNA]</scope>
    <source>
        <strain evidence="2 3">GH-12</strain>
    </source>
</reference>
<name>A0AAW0CIY6_9AGAR</name>
<dbReference type="AlphaFoldDB" id="A0AAW0CIY6"/>
<gene>
    <name evidence="2" type="ORF">VNI00_010079</name>
</gene>
<dbReference type="EMBL" id="JAYKXP010000039">
    <property type="protein sequence ID" value="KAK7039175.1"/>
    <property type="molecule type" value="Genomic_DNA"/>
</dbReference>